<feature type="compositionally biased region" description="Acidic residues" evidence="3">
    <location>
        <begin position="1499"/>
        <end position="1521"/>
    </location>
</feature>
<feature type="compositionally biased region" description="Acidic residues" evidence="3">
    <location>
        <begin position="1098"/>
        <end position="1111"/>
    </location>
</feature>
<dbReference type="InterPro" id="IPR056884">
    <property type="entry name" value="NPHP3-like_N"/>
</dbReference>
<feature type="compositionally biased region" description="Acidic residues" evidence="3">
    <location>
        <begin position="1559"/>
        <end position="1577"/>
    </location>
</feature>
<dbReference type="SMART" id="SM00248">
    <property type="entry name" value="ANK"/>
    <property type="match status" value="4"/>
</dbReference>
<feature type="compositionally biased region" description="Acidic residues" evidence="3">
    <location>
        <begin position="1271"/>
        <end position="1293"/>
    </location>
</feature>
<dbReference type="SUPFAM" id="SSF52540">
    <property type="entry name" value="P-loop containing nucleoside triphosphate hydrolases"/>
    <property type="match status" value="1"/>
</dbReference>
<dbReference type="PANTHER" id="PTHR10039:SF14">
    <property type="entry name" value="NACHT DOMAIN-CONTAINING PROTEIN"/>
    <property type="match status" value="1"/>
</dbReference>
<feature type="compositionally biased region" description="Acidic residues" evidence="3">
    <location>
        <begin position="1432"/>
        <end position="1468"/>
    </location>
</feature>
<sequence length="1645" mass="185264">MANYQGTENGGMSRDYWNEAYENLDGEVKERLGELKKSFDHDTKNAIKKLENRISTAARYTTLTQIAENFIHLSITSKGRLQALAHASRRGLDDQTFAELSTIHAQSNTEKNTRRREKAGKAKVDLFSLCFMRQDLAEEKKWKFQFLNEACSVKELWTFALDKLGRLSKVARVGEPRDESAGKAWPFVVALEFAIQGENEIGSILIGIEKVASAMLRCTAYDSLLRELVGICGTGDAKNLAKAIESCLLSTYTRILKFFHEPALALSKSRPGLYGYTLWSLGDIIALENDLFLYEQAFFQRVTTSSVFSQRNVISRVTSLLSDVFGDDWSWVQGADVMVKLLGDMIRDNKTLEGSTYSPPSGRKFSTSWTLKTQQYARWEVAKAPSLLWVKGIAGAGKTILVSRIIDHHIALRKKDPLVNDFQLAYFYCKRDAKERRFSQAIFRSYIRQLSARHHPLPEALRRAFADNRKRNSPSSELTFEQYRQVLLELLRLSKAGTILVLDALDECIGHEQQAVDSSAELQQVLRMFKDLLNSGLPVRIIVSTRYTFEIKTGLWNRQQIEVTSDKSHQDILRMVKGAIKVYNAKAKKRTARGQPRDSILPDCEKRMLQVFDKRSQGNFQWAAMHIKYLVDGMLQGRFRGVGPMEAELGTLPQDLVEAYHGVCERIIMQSAKARDDACRVIRWLLALGGSCPVRVILAAVCQTLEGTDANPVKKRERYILTVCQNLVKVDGDVLRFSHSSAQEYCETYQTYLPIQRQKRAVENVREKSDELIEELWQFAISNWYRHFQWITNAEEKTSVANVVLAALASNAPCTGAAKLWLCRQAQLAARSSLRSNRGPEVILSLECWQPERNVFFGLDIVQSEQDSRSVAKYPPGQFCDHSKVQYHHLVPLFAPTELARATWVAATMPTKEPLQMLISHGANVNINTPLGTPLILATMEGRVENMRLLIQHGANVNTVCRKSKYGNALISSCAQGNFEAMKLLLSVKDIMVNTVVKTSKYSTALLAAIRMKNIRTTSLLLEHVSVDISVVKMARREWERSITSQTTGDRENIGGLCQSLVGLLILELVHERHIYETHTASSPSGQSGAVEPAAADDTNEEPELGNDADSDGYGSDTNSTVYTWGSEGSQDGKSEGWQSNEDSDDSQASDVLDDIDGQTEMDFSGASDTAEIAVEVEVEEEETSHFYESESVEDWDRVAETGTMCLQKLGIAMQTCTVETRWELTRAFGFSDYSAWTDLLVLAEEVEIEGASDSRIADLADANVEIGSSSEEEEEGVDEEPYMTAPEDEEPSGEGIGDWVGAISTRAGAGEQEEEEPPEEAGQGFDGEPYIPEPEPEEWVDEEQEVNDGPYLSEQEKDESEEEEGRGFDEEPYLPEPEPEEWVDEEQDVNEEPYLSEHEKDESPEEEDQGLDEEPYLPDPKTEEWLGEESHEFDEDSYLPELQGEESSGDEDEESDDESSEEEDQEYSGELYQPESGAEQWPGEGGQEYDGQSYQSEPEADESSGEEDEESDEESSEDEGQQYYGQSYQPEPGVEQWSEAADQQYYGQSYQQQPEAEVSSEEEDGDSDEDSSEDEGQQYYGEPYQPEPEAEQWSRGGGQEYYGQSYQPEMGEEESEEDEGQQYYGESYQPEMEEEEESEEEGLW</sequence>
<feature type="region of interest" description="Disordered" evidence="3">
    <location>
        <begin position="1079"/>
        <end position="1152"/>
    </location>
</feature>
<feature type="compositionally biased region" description="Low complexity" evidence="3">
    <location>
        <begin position="1622"/>
        <end position="1631"/>
    </location>
</feature>
<dbReference type="Pfam" id="PF12796">
    <property type="entry name" value="Ank_2"/>
    <property type="match status" value="1"/>
</dbReference>
<gene>
    <name evidence="5" type="ORF">PPNO1_LOCUS3263</name>
</gene>
<keyword evidence="2" id="KW-0040">ANK repeat</keyword>
<feature type="compositionally biased region" description="Acidic residues" evidence="3">
    <location>
        <begin position="1632"/>
        <end position="1645"/>
    </location>
</feature>
<feature type="compositionally biased region" description="Acidic residues" evidence="3">
    <location>
        <begin position="1142"/>
        <end position="1152"/>
    </location>
</feature>
<evidence type="ECO:0000313" key="6">
    <source>
        <dbReference type="Proteomes" id="UP000838763"/>
    </source>
</evidence>
<keyword evidence="1" id="KW-0677">Repeat</keyword>
<dbReference type="InterPro" id="IPR036770">
    <property type="entry name" value="Ankyrin_rpt-contain_sf"/>
</dbReference>
<evidence type="ECO:0000313" key="5">
    <source>
        <dbReference type="EMBL" id="CAI4213515.1"/>
    </source>
</evidence>
<proteinExistence type="predicted"/>
<dbReference type="InterPro" id="IPR027417">
    <property type="entry name" value="P-loop_NTPase"/>
</dbReference>
<feature type="repeat" description="ANK" evidence="2">
    <location>
        <begin position="933"/>
        <end position="962"/>
    </location>
</feature>
<feature type="domain" description="Nephrocystin 3-like N-terminal" evidence="4">
    <location>
        <begin position="367"/>
        <end position="546"/>
    </location>
</feature>
<feature type="compositionally biased region" description="Acidic residues" evidence="3">
    <location>
        <begin position="1357"/>
        <end position="1392"/>
    </location>
</feature>
<dbReference type="OrthoDB" id="7464126at2759"/>
<name>A0A9P1H147_9PEZI</name>
<feature type="compositionally biased region" description="Acidic residues" evidence="3">
    <location>
        <begin position="1335"/>
        <end position="1347"/>
    </location>
</feature>
<feature type="compositionally biased region" description="Polar residues" evidence="3">
    <location>
        <begin position="1079"/>
        <end position="1088"/>
    </location>
</feature>
<feature type="compositionally biased region" description="Basic and acidic residues" evidence="3">
    <location>
        <begin position="1421"/>
        <end position="1431"/>
    </location>
</feature>
<evidence type="ECO:0000256" key="3">
    <source>
        <dbReference type="SAM" id="MobiDB-lite"/>
    </source>
</evidence>
<dbReference type="PROSITE" id="PS50088">
    <property type="entry name" value="ANK_REPEAT"/>
    <property type="match status" value="1"/>
</dbReference>
<dbReference type="PROSITE" id="PS50297">
    <property type="entry name" value="ANK_REP_REGION"/>
    <property type="match status" value="1"/>
</dbReference>
<dbReference type="Proteomes" id="UP000838763">
    <property type="component" value="Unassembled WGS sequence"/>
</dbReference>
<evidence type="ECO:0000256" key="1">
    <source>
        <dbReference type="ARBA" id="ARBA00022737"/>
    </source>
</evidence>
<dbReference type="SUPFAM" id="SSF48403">
    <property type="entry name" value="Ankyrin repeat"/>
    <property type="match status" value="1"/>
</dbReference>
<protein>
    <recommendedName>
        <fullName evidence="4">Nephrocystin 3-like N-terminal domain-containing protein</fullName>
    </recommendedName>
</protein>
<feature type="compositionally biased region" description="Low complexity" evidence="3">
    <location>
        <begin position="1544"/>
        <end position="1554"/>
    </location>
</feature>
<comment type="caution">
    <text evidence="5">The sequence shown here is derived from an EMBL/GenBank/DDBJ whole genome shotgun (WGS) entry which is preliminary data.</text>
</comment>
<dbReference type="Gene3D" id="1.25.40.20">
    <property type="entry name" value="Ankyrin repeat-containing domain"/>
    <property type="match status" value="1"/>
</dbReference>
<dbReference type="Gene3D" id="3.40.50.300">
    <property type="entry name" value="P-loop containing nucleotide triphosphate hydrolases"/>
    <property type="match status" value="1"/>
</dbReference>
<organism evidence="5 6">
    <name type="scientific">Parascedosporium putredinis</name>
    <dbReference type="NCBI Taxonomy" id="1442378"/>
    <lineage>
        <taxon>Eukaryota</taxon>
        <taxon>Fungi</taxon>
        <taxon>Dikarya</taxon>
        <taxon>Ascomycota</taxon>
        <taxon>Pezizomycotina</taxon>
        <taxon>Sordariomycetes</taxon>
        <taxon>Hypocreomycetidae</taxon>
        <taxon>Microascales</taxon>
        <taxon>Microascaceae</taxon>
        <taxon>Parascedosporium</taxon>
    </lineage>
</organism>
<feature type="compositionally biased region" description="Acidic residues" evidence="3">
    <location>
        <begin position="1611"/>
        <end position="1621"/>
    </location>
</feature>
<dbReference type="Pfam" id="PF24883">
    <property type="entry name" value="NPHP3_N"/>
    <property type="match status" value="1"/>
</dbReference>
<dbReference type="PANTHER" id="PTHR10039">
    <property type="entry name" value="AMELOGENIN"/>
    <property type="match status" value="1"/>
</dbReference>
<dbReference type="InterPro" id="IPR002110">
    <property type="entry name" value="Ankyrin_rpt"/>
</dbReference>
<feature type="region of interest" description="Disordered" evidence="3">
    <location>
        <begin position="1267"/>
        <end position="1645"/>
    </location>
</feature>
<accession>A0A9P1H147</accession>
<evidence type="ECO:0000259" key="4">
    <source>
        <dbReference type="Pfam" id="PF24883"/>
    </source>
</evidence>
<feature type="compositionally biased region" description="Acidic residues" evidence="3">
    <location>
        <begin position="1403"/>
        <end position="1417"/>
    </location>
</feature>
<keyword evidence="6" id="KW-1185">Reference proteome</keyword>
<evidence type="ECO:0000256" key="2">
    <source>
        <dbReference type="PROSITE-ProRule" id="PRU00023"/>
    </source>
</evidence>
<dbReference type="EMBL" id="CALLCH030000008">
    <property type="protein sequence ID" value="CAI4213515.1"/>
    <property type="molecule type" value="Genomic_DNA"/>
</dbReference>
<reference evidence="5" key="1">
    <citation type="submission" date="2022-11" db="EMBL/GenBank/DDBJ databases">
        <authorList>
            <person name="Scott C."/>
            <person name="Bruce N."/>
        </authorList>
    </citation>
    <scope>NUCLEOTIDE SEQUENCE</scope>
</reference>
<feature type="compositionally biased region" description="Polar residues" evidence="3">
    <location>
        <begin position="1116"/>
        <end position="1141"/>
    </location>
</feature>